<dbReference type="Pfam" id="PF07683">
    <property type="entry name" value="CobW_C"/>
    <property type="match status" value="1"/>
</dbReference>
<keyword evidence="3" id="KW-0143">Chaperone</keyword>
<evidence type="ECO:0000256" key="6">
    <source>
        <dbReference type="ARBA" id="ARBA00049117"/>
    </source>
</evidence>
<proteinExistence type="inferred from homology"/>
<evidence type="ECO:0000256" key="4">
    <source>
        <dbReference type="ARBA" id="ARBA00034320"/>
    </source>
</evidence>
<dbReference type="Gene3D" id="3.30.1220.10">
    <property type="entry name" value="CobW-like, C-terminal domain"/>
    <property type="match status" value="1"/>
</dbReference>
<dbReference type="InterPro" id="IPR051316">
    <property type="entry name" value="Zinc-reg_GTPase_activator"/>
</dbReference>
<dbReference type="Pfam" id="PF02492">
    <property type="entry name" value="cobW"/>
    <property type="match status" value="1"/>
</dbReference>
<dbReference type="InterPro" id="IPR027417">
    <property type="entry name" value="P-loop_NTPase"/>
</dbReference>
<protein>
    <submittedName>
        <fullName evidence="9">GTPase, CobW-like protein</fullName>
    </submittedName>
</protein>
<feature type="region of interest" description="Disordered" evidence="7">
    <location>
        <begin position="217"/>
        <end position="245"/>
    </location>
</feature>
<evidence type="ECO:0000256" key="7">
    <source>
        <dbReference type="SAM" id="MobiDB-lite"/>
    </source>
</evidence>
<comment type="similarity">
    <text evidence="4">Belongs to the SIMIBI class G3E GTPase family. ZNG1 subfamily.</text>
</comment>
<evidence type="ECO:0000313" key="10">
    <source>
        <dbReference type="Proteomes" id="UP001157733"/>
    </source>
</evidence>
<dbReference type="Gene3D" id="3.40.50.300">
    <property type="entry name" value="P-loop containing nucleotide triphosphate hydrolases"/>
    <property type="match status" value="1"/>
</dbReference>
<evidence type="ECO:0000256" key="3">
    <source>
        <dbReference type="ARBA" id="ARBA00023186"/>
    </source>
</evidence>
<evidence type="ECO:0000256" key="2">
    <source>
        <dbReference type="ARBA" id="ARBA00022801"/>
    </source>
</evidence>
<keyword evidence="1" id="KW-0547">Nucleotide-binding</keyword>
<dbReference type="InterPro" id="IPR003495">
    <property type="entry name" value="CobW/HypB/UreG_nucleotide-bd"/>
</dbReference>
<dbReference type="InterPro" id="IPR011629">
    <property type="entry name" value="CobW-like_C"/>
</dbReference>
<evidence type="ECO:0000313" key="9">
    <source>
        <dbReference type="EMBL" id="CAI2717616.1"/>
    </source>
</evidence>
<comment type="function">
    <text evidence="5">Zinc chaperone that directly transfers zinc cofactor to target proteins, thereby activating them. Zinc is transferred from the CXCC motif in the GTPase domain to the zinc binding site in target proteins in a process requiring GTP hydrolysis.</text>
</comment>
<dbReference type="SUPFAM" id="SSF52540">
    <property type="entry name" value="P-loop containing nucleoside triphosphate hydrolases"/>
    <property type="match status" value="1"/>
</dbReference>
<keyword evidence="2" id="KW-0378">Hydrolase</keyword>
<dbReference type="PANTHER" id="PTHR13748">
    <property type="entry name" value="COBW-RELATED"/>
    <property type="match status" value="1"/>
</dbReference>
<sequence>MQTETGTHRELPVTLLTGFLGSGKTTLLNHILTGRHGRRIAVIENEFGEIGIDHDLVIGADEDLFEMSNGCVCCSIKGDLVETLNRLLARQRQIDYIVIEATGLASPGPIAQAFMVEEDIAQGLKLDGVVTLVDCKHIWNHLDELDVAWEQIAFANVLLLNKTDLVTADELERVRQRIAAINPTATVHETKHAELDLEQVLDIGGFDLDRLDFDAAPHDHAQDDADDSDDDPGTEPRHGDAITSVGLTVPGHIDPDRFNIWLQMLLLTEGMDVFRAKGILNIEDSPNRYVFQSVYMMFGGKEDRPWGDTPRQNTLLFIGRHLNRERLERGVQACLV</sequence>
<feature type="compositionally biased region" description="Acidic residues" evidence="7">
    <location>
        <begin position="224"/>
        <end position="233"/>
    </location>
</feature>
<evidence type="ECO:0000259" key="8">
    <source>
        <dbReference type="SMART" id="SM00833"/>
    </source>
</evidence>
<name>A0ABM9HBT5_9BACT</name>
<dbReference type="InterPro" id="IPR036627">
    <property type="entry name" value="CobW-likC_sf"/>
</dbReference>
<dbReference type="EMBL" id="OX336137">
    <property type="protein sequence ID" value="CAI2717616.1"/>
    <property type="molecule type" value="Genomic_DNA"/>
</dbReference>
<gene>
    <name evidence="9" type="ORF">NSPWAT_0757</name>
</gene>
<dbReference type="PANTHER" id="PTHR13748:SF62">
    <property type="entry name" value="COBW DOMAIN-CONTAINING PROTEIN"/>
    <property type="match status" value="1"/>
</dbReference>
<reference evidence="9 10" key="1">
    <citation type="submission" date="2022-09" db="EMBL/GenBank/DDBJ databases">
        <authorList>
            <person name="Kop L."/>
        </authorList>
    </citation>
    <scope>NUCLEOTIDE SEQUENCE [LARGE SCALE GENOMIC DNA]</scope>
    <source>
        <strain evidence="9 10">347</strain>
    </source>
</reference>
<dbReference type="Proteomes" id="UP001157733">
    <property type="component" value="Chromosome"/>
</dbReference>
<dbReference type="CDD" id="cd03112">
    <property type="entry name" value="CobW-like"/>
    <property type="match status" value="1"/>
</dbReference>
<dbReference type="SMART" id="SM00833">
    <property type="entry name" value="CobW_C"/>
    <property type="match status" value="1"/>
</dbReference>
<evidence type="ECO:0000256" key="5">
    <source>
        <dbReference type="ARBA" id="ARBA00045658"/>
    </source>
</evidence>
<keyword evidence="10" id="KW-1185">Reference proteome</keyword>
<comment type="catalytic activity">
    <reaction evidence="6">
        <text>GTP + H2O = GDP + phosphate + H(+)</text>
        <dbReference type="Rhea" id="RHEA:19669"/>
        <dbReference type="ChEBI" id="CHEBI:15377"/>
        <dbReference type="ChEBI" id="CHEBI:15378"/>
        <dbReference type="ChEBI" id="CHEBI:37565"/>
        <dbReference type="ChEBI" id="CHEBI:43474"/>
        <dbReference type="ChEBI" id="CHEBI:58189"/>
    </reaction>
    <physiologicalReaction direction="left-to-right" evidence="6">
        <dbReference type="Rhea" id="RHEA:19670"/>
    </physiologicalReaction>
</comment>
<dbReference type="SUPFAM" id="SSF90002">
    <property type="entry name" value="Hypothetical protein YjiA, C-terminal domain"/>
    <property type="match status" value="1"/>
</dbReference>
<dbReference type="RefSeq" id="WP_282010542.1">
    <property type="nucleotide sequence ID" value="NZ_OX336137.1"/>
</dbReference>
<accession>A0ABM9HBT5</accession>
<evidence type="ECO:0000256" key="1">
    <source>
        <dbReference type="ARBA" id="ARBA00022741"/>
    </source>
</evidence>
<feature type="domain" description="CobW C-terminal" evidence="8">
    <location>
        <begin position="242"/>
        <end position="335"/>
    </location>
</feature>
<organism evidence="9 10">
    <name type="scientific">Nitrospina watsonii</name>
    <dbReference type="NCBI Taxonomy" id="1323948"/>
    <lineage>
        <taxon>Bacteria</taxon>
        <taxon>Pseudomonadati</taxon>
        <taxon>Nitrospinota/Tectimicrobiota group</taxon>
        <taxon>Nitrospinota</taxon>
        <taxon>Nitrospinia</taxon>
        <taxon>Nitrospinales</taxon>
        <taxon>Nitrospinaceae</taxon>
        <taxon>Nitrospina</taxon>
    </lineage>
</organism>